<dbReference type="PANTHER" id="PTHR30055:SF226">
    <property type="entry name" value="HTH-TYPE TRANSCRIPTIONAL REGULATOR PKSA"/>
    <property type="match status" value="1"/>
</dbReference>
<dbReference type="SUPFAM" id="SSF46689">
    <property type="entry name" value="Homeodomain-like"/>
    <property type="match status" value="1"/>
</dbReference>
<dbReference type="Pfam" id="PF00440">
    <property type="entry name" value="TetR_N"/>
    <property type="match status" value="1"/>
</dbReference>
<sequence length="196" mass="22635">MNENNQLCTQDKLMQAAIDLISAKGYDGVSTREIAAEAGLSEKTLFRHFGSKQNLLEKAYDRYLYAAEMQKIFKENLTGNLHEDLLMISRTYHKIMNRNRKLVMISMQVGDHLPGFRNNTQNHPRQLHEILTNYFKHMSDQGKLFTKDPSLTAVSFMWMNLGAFLNTTHVVQTFTDIEIDAFIEESVRLFTRALTP</sequence>
<dbReference type="RefSeq" id="WP_076172716.1">
    <property type="nucleotide sequence ID" value="NZ_MRTP01000006.1"/>
</dbReference>
<reference evidence="4 5" key="1">
    <citation type="submission" date="2016-11" db="EMBL/GenBank/DDBJ databases">
        <title>Paenibacillus species isolates.</title>
        <authorList>
            <person name="Beno S.M."/>
        </authorList>
    </citation>
    <scope>NUCLEOTIDE SEQUENCE [LARGE SCALE GENOMIC DNA]</scope>
    <source>
        <strain evidence="4 5">FSL R5-0378</strain>
    </source>
</reference>
<keyword evidence="1 2" id="KW-0238">DNA-binding</keyword>
<protein>
    <submittedName>
        <fullName evidence="4">TetR family transcriptional regulator</fullName>
    </submittedName>
</protein>
<evidence type="ECO:0000313" key="5">
    <source>
        <dbReference type="Proteomes" id="UP000187172"/>
    </source>
</evidence>
<evidence type="ECO:0000256" key="1">
    <source>
        <dbReference type="ARBA" id="ARBA00023125"/>
    </source>
</evidence>
<dbReference type="PRINTS" id="PR00455">
    <property type="entry name" value="HTHTETR"/>
</dbReference>
<dbReference type="InterPro" id="IPR050109">
    <property type="entry name" value="HTH-type_TetR-like_transc_reg"/>
</dbReference>
<dbReference type="AlphaFoldDB" id="A0A1R1EL27"/>
<feature type="domain" description="HTH tetR-type" evidence="3">
    <location>
        <begin position="7"/>
        <end position="67"/>
    </location>
</feature>
<dbReference type="Pfam" id="PF14246">
    <property type="entry name" value="TetR_C_7"/>
    <property type="match status" value="1"/>
</dbReference>
<dbReference type="InterPro" id="IPR009057">
    <property type="entry name" value="Homeodomain-like_sf"/>
</dbReference>
<dbReference type="InterPro" id="IPR001647">
    <property type="entry name" value="HTH_TetR"/>
</dbReference>
<evidence type="ECO:0000256" key="2">
    <source>
        <dbReference type="PROSITE-ProRule" id="PRU00335"/>
    </source>
</evidence>
<gene>
    <name evidence="4" type="ORF">BK138_20830</name>
</gene>
<evidence type="ECO:0000313" key="4">
    <source>
        <dbReference type="EMBL" id="OMF52543.1"/>
    </source>
</evidence>
<feature type="DNA-binding region" description="H-T-H motif" evidence="2">
    <location>
        <begin position="30"/>
        <end position="49"/>
    </location>
</feature>
<dbReference type="STRING" id="297318.BK138_20830"/>
<dbReference type="EMBL" id="MRTP01000006">
    <property type="protein sequence ID" value="OMF52543.1"/>
    <property type="molecule type" value="Genomic_DNA"/>
</dbReference>
<dbReference type="InterPro" id="IPR039536">
    <property type="entry name" value="TetR_C_Proteobacteria"/>
</dbReference>
<accession>A0A1R1EL27</accession>
<evidence type="ECO:0000259" key="3">
    <source>
        <dbReference type="PROSITE" id="PS50977"/>
    </source>
</evidence>
<proteinExistence type="predicted"/>
<dbReference type="Gene3D" id="1.10.357.10">
    <property type="entry name" value="Tetracycline Repressor, domain 2"/>
    <property type="match status" value="1"/>
</dbReference>
<dbReference type="Proteomes" id="UP000187172">
    <property type="component" value="Unassembled WGS sequence"/>
</dbReference>
<dbReference type="PANTHER" id="PTHR30055">
    <property type="entry name" value="HTH-TYPE TRANSCRIPTIONAL REGULATOR RUTR"/>
    <property type="match status" value="1"/>
</dbReference>
<organism evidence="4 5">
    <name type="scientific">Paenibacillus rhizosphaerae</name>
    <dbReference type="NCBI Taxonomy" id="297318"/>
    <lineage>
        <taxon>Bacteria</taxon>
        <taxon>Bacillati</taxon>
        <taxon>Bacillota</taxon>
        <taxon>Bacilli</taxon>
        <taxon>Bacillales</taxon>
        <taxon>Paenibacillaceae</taxon>
        <taxon>Paenibacillus</taxon>
    </lineage>
</organism>
<comment type="caution">
    <text evidence="4">The sequence shown here is derived from an EMBL/GenBank/DDBJ whole genome shotgun (WGS) entry which is preliminary data.</text>
</comment>
<dbReference type="GO" id="GO:0003700">
    <property type="term" value="F:DNA-binding transcription factor activity"/>
    <property type="evidence" value="ECO:0007669"/>
    <property type="project" value="TreeGrafter"/>
</dbReference>
<dbReference type="GO" id="GO:0000976">
    <property type="term" value="F:transcription cis-regulatory region binding"/>
    <property type="evidence" value="ECO:0007669"/>
    <property type="project" value="TreeGrafter"/>
</dbReference>
<name>A0A1R1EL27_9BACL</name>
<keyword evidence="5" id="KW-1185">Reference proteome</keyword>
<dbReference type="PROSITE" id="PS50977">
    <property type="entry name" value="HTH_TETR_2"/>
    <property type="match status" value="1"/>
</dbReference>